<gene>
    <name evidence="2" type="ORF">GA0116959_102202</name>
</gene>
<feature type="transmembrane region" description="Helical" evidence="1">
    <location>
        <begin position="130"/>
        <end position="150"/>
    </location>
</feature>
<protein>
    <submittedName>
        <fullName evidence="2">Uncharacterized membrane protein YGL010W</fullName>
    </submittedName>
</protein>
<evidence type="ECO:0000313" key="3">
    <source>
        <dbReference type="Proteomes" id="UP000243661"/>
    </source>
</evidence>
<keyword evidence="1" id="KW-1133">Transmembrane helix</keyword>
<feature type="transmembrane region" description="Helical" evidence="1">
    <location>
        <begin position="20"/>
        <end position="38"/>
    </location>
</feature>
<dbReference type="RefSeq" id="WP_092717955.1">
    <property type="nucleotide sequence ID" value="NZ_FMBK01000002.1"/>
</dbReference>
<dbReference type="Proteomes" id="UP000243661">
    <property type="component" value="Unassembled WGS sequence"/>
</dbReference>
<feature type="transmembrane region" description="Helical" evidence="1">
    <location>
        <begin position="95"/>
        <end position="118"/>
    </location>
</feature>
<dbReference type="OrthoDB" id="5515308at2"/>
<proteinExistence type="predicted"/>
<reference evidence="2 3" key="1">
    <citation type="submission" date="2016-08" db="EMBL/GenBank/DDBJ databases">
        <authorList>
            <person name="Seilhamer J.J."/>
        </authorList>
    </citation>
    <scope>NUCLEOTIDE SEQUENCE [LARGE SCALE GENOMIC DNA]</scope>
    <source>
        <strain evidence="2 3">ANC 4874</strain>
    </source>
</reference>
<dbReference type="AlphaFoldDB" id="A0A1C4GSF9"/>
<keyword evidence="1" id="KW-0472">Membrane</keyword>
<evidence type="ECO:0000256" key="1">
    <source>
        <dbReference type="SAM" id="Phobius"/>
    </source>
</evidence>
<dbReference type="EMBL" id="FMBK01000002">
    <property type="protein sequence ID" value="SCC71102.1"/>
    <property type="molecule type" value="Genomic_DNA"/>
</dbReference>
<keyword evidence="1" id="KW-0812">Transmembrane</keyword>
<accession>A0A1C4GSF9</accession>
<dbReference type="GO" id="GO:0046521">
    <property type="term" value="P:sphingoid catabolic process"/>
    <property type="evidence" value="ECO:0007669"/>
    <property type="project" value="TreeGrafter"/>
</dbReference>
<feature type="transmembrane region" description="Helical" evidence="1">
    <location>
        <begin position="71"/>
        <end position="88"/>
    </location>
</feature>
<dbReference type="GO" id="GO:0016020">
    <property type="term" value="C:membrane"/>
    <property type="evidence" value="ECO:0007669"/>
    <property type="project" value="GOC"/>
</dbReference>
<dbReference type="InterPro" id="IPR009305">
    <property type="entry name" value="Mpo1-like"/>
</dbReference>
<dbReference type="Pfam" id="PF06127">
    <property type="entry name" value="Mpo1-like"/>
    <property type="match status" value="1"/>
</dbReference>
<dbReference type="PANTHER" id="PTHR28026">
    <property type="entry name" value="DUF962 DOMAIN PROTEIN (AFU_ORTHOLOGUE AFUA_8G05310)"/>
    <property type="match status" value="1"/>
</dbReference>
<name>A0A1C4GSF9_9GAMM</name>
<sequence length="179" mass="20396">MTKLERLLSQYAAYHLNHKNILTHFIGIPLIVFSILCLTARVGFIGVGIELTLALGLIVVTSIYYLSLDRIFAFIMLVILLAMYPLALKIAHLDWMLWLSLSIGIFVVGWLFQFVGHFYEKKKPAFTDDIIGLAIGPLFVLAEMIFMLGFRKNLEERILAQARIVRADMESKQIRASLH</sequence>
<dbReference type="PANTHER" id="PTHR28026:SF9">
    <property type="entry name" value="2-HYDROXY-PALMITIC ACID DIOXYGENASE MPO1"/>
    <property type="match status" value="1"/>
</dbReference>
<evidence type="ECO:0000313" key="2">
    <source>
        <dbReference type="EMBL" id="SCC71102.1"/>
    </source>
</evidence>
<organism evidence="2 3">
    <name type="scientific">Acinetobacter albensis</name>
    <dbReference type="NCBI Taxonomy" id="1673609"/>
    <lineage>
        <taxon>Bacteria</taxon>
        <taxon>Pseudomonadati</taxon>
        <taxon>Pseudomonadota</taxon>
        <taxon>Gammaproteobacteria</taxon>
        <taxon>Moraxellales</taxon>
        <taxon>Moraxellaceae</taxon>
        <taxon>Acinetobacter</taxon>
    </lineage>
</organism>
<feature type="transmembrane region" description="Helical" evidence="1">
    <location>
        <begin position="45"/>
        <end position="65"/>
    </location>
</feature>